<comment type="similarity">
    <text evidence="2 7">Belongs to the cytochrome P450 family.</text>
</comment>
<feature type="transmembrane region" description="Helical" evidence="8">
    <location>
        <begin position="20"/>
        <end position="39"/>
    </location>
</feature>
<proteinExistence type="inferred from homology"/>
<name>A0A433QQR6_9FUNG</name>
<keyword evidence="8" id="KW-1133">Transmembrane helix</keyword>
<dbReference type="InterPro" id="IPR036396">
    <property type="entry name" value="Cyt_P450_sf"/>
</dbReference>
<evidence type="ECO:0000256" key="4">
    <source>
        <dbReference type="ARBA" id="ARBA00022723"/>
    </source>
</evidence>
<dbReference type="PROSITE" id="PS00086">
    <property type="entry name" value="CYTOCHROME_P450"/>
    <property type="match status" value="1"/>
</dbReference>
<dbReference type="GO" id="GO:0004497">
    <property type="term" value="F:monooxygenase activity"/>
    <property type="evidence" value="ECO:0007669"/>
    <property type="project" value="UniProtKB-KW"/>
</dbReference>
<gene>
    <name evidence="9" type="ORF">BC938DRAFT_476263</name>
</gene>
<keyword evidence="10" id="KW-1185">Reference proteome</keyword>
<evidence type="ECO:0000256" key="3">
    <source>
        <dbReference type="ARBA" id="ARBA00022617"/>
    </source>
</evidence>
<dbReference type="AlphaFoldDB" id="A0A433QQR6"/>
<evidence type="ECO:0000256" key="1">
    <source>
        <dbReference type="ARBA" id="ARBA00001971"/>
    </source>
</evidence>
<evidence type="ECO:0000256" key="5">
    <source>
        <dbReference type="ARBA" id="ARBA00023004"/>
    </source>
</evidence>
<keyword evidence="3 6" id="KW-0349">Heme</keyword>
<dbReference type="PRINTS" id="PR00385">
    <property type="entry name" value="P450"/>
</dbReference>
<accession>A0A433QQR6</accession>
<dbReference type="PANTHER" id="PTHR24304:SF2">
    <property type="entry name" value="24-HYDROXYCHOLESTEROL 7-ALPHA-HYDROXYLASE"/>
    <property type="match status" value="1"/>
</dbReference>
<evidence type="ECO:0000256" key="6">
    <source>
        <dbReference type="PIRSR" id="PIRSR602403-1"/>
    </source>
</evidence>
<dbReference type="EMBL" id="RBNJ01002310">
    <property type="protein sequence ID" value="RUS32111.1"/>
    <property type="molecule type" value="Genomic_DNA"/>
</dbReference>
<dbReference type="GO" id="GO:0008168">
    <property type="term" value="F:methyltransferase activity"/>
    <property type="evidence" value="ECO:0007669"/>
    <property type="project" value="UniProtKB-KW"/>
</dbReference>
<dbReference type="GO" id="GO:0005506">
    <property type="term" value="F:iron ion binding"/>
    <property type="evidence" value="ECO:0007669"/>
    <property type="project" value="InterPro"/>
</dbReference>
<feature type="transmembrane region" description="Helical" evidence="8">
    <location>
        <begin position="51"/>
        <end position="70"/>
    </location>
</feature>
<keyword evidence="9" id="KW-0808">Transferase</keyword>
<sequence>MASTTTLGICGASLSSLPLLVRIPAAVALLVGVVIGIHVLSQCLPRKNTSLPPVVFHWIPFIGNAVAFGINPVNFLQECQKKHGDVFTCILLGKRITVCLGPDGHDFVFNGNVKNVSAAEAYKHLTTPVFGKDVVYDASVTTFMEQKKYDVPLICVYVEFVKAGLTTESFRLYVPMIVEDVLKYCQRFPMTGGRLNLGECMAEMIIITASRCLMGKEVSAALNEGETAVLYRHLEQGISPINFMIPNLPIEVNRKRDASQVKLTALFAGIVKRRRESEDNLNQDVVQTLMEQTYKDGSPLPDHHIAHLMIALLFGGQHTSATTSTWAIIHLAQDQQLIKALRQEQLEVLGSLFEPLTLDTLKDMPLLDNIVRESLRLHPPTFQVLRKILQPVAFDKTGYVIPVGHHICAAPMVSHLDERYFKDALRFDPYRWMRGEDGSAELESEVGADTTTDYGFGTVTTSARSAYLPFGAGRHRCIGEQFAYVQLKTIIAIFVRLFDFELPQGTIFPESDFTSMVVHATDPCEIQFTWRK</sequence>
<dbReference type="SUPFAM" id="SSF48264">
    <property type="entry name" value="Cytochrome P450"/>
    <property type="match status" value="1"/>
</dbReference>
<dbReference type="GO" id="GO:0016705">
    <property type="term" value="F:oxidoreductase activity, acting on paired donors, with incorporation or reduction of molecular oxygen"/>
    <property type="evidence" value="ECO:0007669"/>
    <property type="project" value="InterPro"/>
</dbReference>
<organism evidence="9 10">
    <name type="scientific">Jimgerdemannia flammicorona</name>
    <dbReference type="NCBI Taxonomy" id="994334"/>
    <lineage>
        <taxon>Eukaryota</taxon>
        <taxon>Fungi</taxon>
        <taxon>Fungi incertae sedis</taxon>
        <taxon>Mucoromycota</taxon>
        <taxon>Mucoromycotina</taxon>
        <taxon>Endogonomycetes</taxon>
        <taxon>Endogonales</taxon>
        <taxon>Endogonaceae</taxon>
        <taxon>Jimgerdemannia</taxon>
    </lineage>
</organism>
<dbReference type="GO" id="GO:0032259">
    <property type="term" value="P:methylation"/>
    <property type="evidence" value="ECO:0007669"/>
    <property type="project" value="UniProtKB-KW"/>
</dbReference>
<protein>
    <submittedName>
        <fullName evidence="9">Lanosterol 14-alpha demethylase</fullName>
    </submittedName>
</protein>
<dbReference type="InterPro" id="IPR050529">
    <property type="entry name" value="CYP450_sterol_14alpha_dmase"/>
</dbReference>
<dbReference type="InterPro" id="IPR017972">
    <property type="entry name" value="Cyt_P450_CS"/>
</dbReference>
<dbReference type="Gene3D" id="1.10.630.10">
    <property type="entry name" value="Cytochrome P450"/>
    <property type="match status" value="1"/>
</dbReference>
<comment type="cofactor">
    <cofactor evidence="1 6">
        <name>heme</name>
        <dbReference type="ChEBI" id="CHEBI:30413"/>
    </cofactor>
</comment>
<evidence type="ECO:0000256" key="2">
    <source>
        <dbReference type="ARBA" id="ARBA00010617"/>
    </source>
</evidence>
<keyword evidence="8" id="KW-0472">Membrane</keyword>
<reference evidence="9 10" key="1">
    <citation type="journal article" date="2018" name="New Phytol.">
        <title>Phylogenomics of Endogonaceae and evolution of mycorrhizas within Mucoromycota.</title>
        <authorList>
            <person name="Chang Y."/>
            <person name="Desiro A."/>
            <person name="Na H."/>
            <person name="Sandor L."/>
            <person name="Lipzen A."/>
            <person name="Clum A."/>
            <person name="Barry K."/>
            <person name="Grigoriev I.V."/>
            <person name="Martin F.M."/>
            <person name="Stajich J.E."/>
            <person name="Smith M.E."/>
            <person name="Bonito G."/>
            <person name="Spatafora J.W."/>
        </authorList>
    </citation>
    <scope>NUCLEOTIDE SEQUENCE [LARGE SCALE GENOMIC DNA]</scope>
    <source>
        <strain evidence="9 10">AD002</strain>
    </source>
</reference>
<dbReference type="GO" id="GO:0020037">
    <property type="term" value="F:heme binding"/>
    <property type="evidence" value="ECO:0007669"/>
    <property type="project" value="InterPro"/>
</dbReference>
<dbReference type="CDD" id="cd11042">
    <property type="entry name" value="CYP51-like"/>
    <property type="match status" value="1"/>
</dbReference>
<dbReference type="Pfam" id="PF00067">
    <property type="entry name" value="p450"/>
    <property type="match status" value="1"/>
</dbReference>
<dbReference type="PANTHER" id="PTHR24304">
    <property type="entry name" value="CYTOCHROME P450 FAMILY 7"/>
    <property type="match status" value="1"/>
</dbReference>
<comment type="caution">
    <text evidence="9">The sequence shown here is derived from an EMBL/GenBank/DDBJ whole genome shotgun (WGS) entry which is preliminary data.</text>
</comment>
<feature type="binding site" description="axial binding residue" evidence="6">
    <location>
        <position position="477"/>
    </location>
    <ligand>
        <name>heme</name>
        <dbReference type="ChEBI" id="CHEBI:30413"/>
    </ligand>
    <ligandPart>
        <name>Fe</name>
        <dbReference type="ChEBI" id="CHEBI:18248"/>
    </ligandPart>
</feature>
<keyword evidence="5 6" id="KW-0408">Iron</keyword>
<evidence type="ECO:0000256" key="8">
    <source>
        <dbReference type="SAM" id="Phobius"/>
    </source>
</evidence>
<dbReference type="PRINTS" id="PR00465">
    <property type="entry name" value="EP450IV"/>
</dbReference>
<evidence type="ECO:0000313" key="9">
    <source>
        <dbReference type="EMBL" id="RUS32111.1"/>
    </source>
</evidence>
<keyword evidence="8" id="KW-0812">Transmembrane</keyword>
<dbReference type="InterPro" id="IPR001128">
    <property type="entry name" value="Cyt_P450"/>
</dbReference>
<keyword evidence="7" id="KW-0503">Monooxygenase</keyword>
<evidence type="ECO:0000313" key="10">
    <source>
        <dbReference type="Proteomes" id="UP000274822"/>
    </source>
</evidence>
<dbReference type="Proteomes" id="UP000274822">
    <property type="component" value="Unassembled WGS sequence"/>
</dbReference>
<evidence type="ECO:0000256" key="7">
    <source>
        <dbReference type="RuleBase" id="RU000461"/>
    </source>
</evidence>
<keyword evidence="4 6" id="KW-0479">Metal-binding</keyword>
<keyword evidence="7" id="KW-0560">Oxidoreductase</keyword>
<dbReference type="InterPro" id="IPR002403">
    <property type="entry name" value="Cyt_P450_E_grp-IV"/>
</dbReference>
<keyword evidence="9" id="KW-0489">Methyltransferase</keyword>